<protein>
    <recommendedName>
        <fullName evidence="2">Peptidoglycan binding-like domain-containing protein</fullName>
    </recommendedName>
</protein>
<dbReference type="Proteomes" id="UP000298179">
    <property type="component" value="Unassembled WGS sequence"/>
</dbReference>
<proteinExistence type="predicted"/>
<dbReference type="EMBL" id="SOZD01000006">
    <property type="protein sequence ID" value="TFF19865.1"/>
    <property type="molecule type" value="Genomic_DNA"/>
</dbReference>
<comment type="caution">
    <text evidence="3">The sequence shown here is derived from an EMBL/GenBank/DDBJ whole genome shotgun (WGS) entry which is preliminary data.</text>
</comment>
<evidence type="ECO:0000313" key="3">
    <source>
        <dbReference type="EMBL" id="TFF19865.1"/>
    </source>
</evidence>
<sequence length="282" mass="29686">MIPSLIAAGMFPNKASAIVPGSLLAKPDPKPTLFERFRLQHKYILAGHRSHSSHASHASHSSHRSSSGGGYSYSRPSYTPPARSYTPPSTPSYVPRTTSVPDVGSSTSGGSVQFLDGSGSGLDDPSDWEVVGVIRQTAWLHKKSTATSETSEAVVGAEISGLGTVLSINDSDWSVTTDAGIVRLSDRASVTRNLDSVPNSSILPSSSSVAPKVLPGNSEKFKKIVMQVQTALYTYGYYTSSIDGVVGPNTRVALSKMQSDYGLKVTGTVTPEVLDALGVQAQ</sequence>
<dbReference type="OrthoDB" id="9816507at2"/>
<reference evidence="3 4" key="1">
    <citation type="submission" date="2019-03" db="EMBL/GenBank/DDBJ databases">
        <title>Jiella endophytica sp. nov., a novel endophytic bacterium isolated from root of Ficus microcarpa Linn. f.</title>
        <authorList>
            <person name="Tuo L."/>
        </authorList>
    </citation>
    <scope>NUCLEOTIDE SEQUENCE [LARGE SCALE GENOMIC DNA]</scope>
    <source>
        <strain evidence="3 4">CBS5Q-3</strain>
    </source>
</reference>
<feature type="region of interest" description="Disordered" evidence="1">
    <location>
        <begin position="48"/>
        <end position="123"/>
    </location>
</feature>
<gene>
    <name evidence="3" type="ORF">E3C22_19565</name>
</gene>
<name>A0A4Y8RCW7_9HYPH</name>
<dbReference type="AlphaFoldDB" id="A0A4Y8RCW7"/>
<dbReference type="InterPro" id="IPR002477">
    <property type="entry name" value="Peptidoglycan-bd-like"/>
</dbReference>
<dbReference type="InterPro" id="IPR036366">
    <property type="entry name" value="PGBDSf"/>
</dbReference>
<accession>A0A4Y8RCW7</accession>
<dbReference type="InterPro" id="IPR036365">
    <property type="entry name" value="PGBD-like_sf"/>
</dbReference>
<dbReference type="RefSeq" id="WP_134763546.1">
    <property type="nucleotide sequence ID" value="NZ_SOZD01000006.1"/>
</dbReference>
<dbReference type="Pfam" id="PF01471">
    <property type="entry name" value="PG_binding_1"/>
    <property type="match status" value="1"/>
</dbReference>
<keyword evidence="4" id="KW-1185">Reference proteome</keyword>
<dbReference type="SUPFAM" id="SSF47090">
    <property type="entry name" value="PGBD-like"/>
    <property type="match status" value="1"/>
</dbReference>
<organism evidence="3 4">
    <name type="scientific">Jiella endophytica</name>
    <dbReference type="NCBI Taxonomy" id="2558362"/>
    <lineage>
        <taxon>Bacteria</taxon>
        <taxon>Pseudomonadati</taxon>
        <taxon>Pseudomonadota</taxon>
        <taxon>Alphaproteobacteria</taxon>
        <taxon>Hyphomicrobiales</taxon>
        <taxon>Aurantimonadaceae</taxon>
        <taxon>Jiella</taxon>
    </lineage>
</organism>
<evidence type="ECO:0000313" key="4">
    <source>
        <dbReference type="Proteomes" id="UP000298179"/>
    </source>
</evidence>
<evidence type="ECO:0000256" key="1">
    <source>
        <dbReference type="SAM" id="MobiDB-lite"/>
    </source>
</evidence>
<dbReference type="Gene3D" id="1.10.101.10">
    <property type="entry name" value="PGBD-like superfamily/PGBD"/>
    <property type="match status" value="1"/>
</dbReference>
<feature type="domain" description="Peptidoglycan binding-like" evidence="2">
    <location>
        <begin position="225"/>
        <end position="277"/>
    </location>
</feature>
<evidence type="ECO:0000259" key="2">
    <source>
        <dbReference type="Pfam" id="PF01471"/>
    </source>
</evidence>
<feature type="compositionally biased region" description="Low complexity" evidence="1">
    <location>
        <begin position="72"/>
        <end position="101"/>
    </location>
</feature>